<dbReference type="GO" id="GO:0061599">
    <property type="term" value="F:molybdopterin molybdotransferase activity"/>
    <property type="evidence" value="ECO:0007669"/>
    <property type="project" value="TreeGrafter"/>
</dbReference>
<dbReference type="PANTHER" id="PTHR10192">
    <property type="entry name" value="MOLYBDOPTERIN BIOSYNTHESIS PROTEIN"/>
    <property type="match status" value="1"/>
</dbReference>
<protein>
    <recommendedName>
        <fullName evidence="3">MoaB/Mog domain-containing protein</fullName>
    </recommendedName>
</protein>
<dbReference type="Gene3D" id="3.90.105.10">
    <property type="entry name" value="Molybdopterin biosynthesis moea protein, domain 2"/>
    <property type="match status" value="1"/>
</dbReference>
<evidence type="ECO:0000259" key="3">
    <source>
        <dbReference type="SMART" id="SM00852"/>
    </source>
</evidence>
<dbReference type="InterPro" id="IPR038987">
    <property type="entry name" value="MoeA-like"/>
</dbReference>
<dbReference type="InterPro" id="IPR036425">
    <property type="entry name" value="MoaB/Mog-like_dom_sf"/>
</dbReference>
<dbReference type="SUPFAM" id="SSF53218">
    <property type="entry name" value="Molybdenum cofactor biosynthesis proteins"/>
    <property type="match status" value="1"/>
</dbReference>
<comment type="caution">
    <text evidence="4">The sequence shown here is derived from an EMBL/GenBank/DDBJ whole genome shotgun (WGS) entry which is preliminary data.</text>
</comment>
<evidence type="ECO:0000256" key="1">
    <source>
        <dbReference type="ARBA" id="ARBA00005046"/>
    </source>
</evidence>
<keyword evidence="2" id="KW-0501">Molybdenum cofactor biosynthesis</keyword>
<dbReference type="GO" id="GO:0005737">
    <property type="term" value="C:cytoplasm"/>
    <property type="evidence" value="ECO:0007669"/>
    <property type="project" value="TreeGrafter"/>
</dbReference>
<name>A0A2R7Y7A7_9CREN</name>
<dbReference type="InterPro" id="IPR036135">
    <property type="entry name" value="MoeA_linker/N_sf"/>
</dbReference>
<comment type="pathway">
    <text evidence="1">Cofactor biosynthesis; molybdopterin biosynthesis.</text>
</comment>
<dbReference type="InterPro" id="IPR036688">
    <property type="entry name" value="MoeA_C_domain_IV_sf"/>
</dbReference>
<accession>A0A2R7Y7A7</accession>
<dbReference type="InterPro" id="IPR001453">
    <property type="entry name" value="MoaB/Mog_dom"/>
</dbReference>
<organism evidence="4 5">
    <name type="scientific">Zestosphaera tikiterensis</name>
    <dbReference type="NCBI Taxonomy" id="1973259"/>
    <lineage>
        <taxon>Archaea</taxon>
        <taxon>Thermoproteota</taxon>
        <taxon>Thermoprotei</taxon>
        <taxon>Desulfurococcales</taxon>
        <taxon>Desulfurococcaceae</taxon>
        <taxon>Zestosphaera</taxon>
    </lineage>
</organism>
<evidence type="ECO:0000256" key="2">
    <source>
        <dbReference type="ARBA" id="ARBA00023150"/>
    </source>
</evidence>
<feature type="domain" description="MoaB/Mog" evidence="3">
    <location>
        <begin position="193"/>
        <end position="333"/>
    </location>
</feature>
<dbReference type="Proteomes" id="UP000244093">
    <property type="component" value="Unassembled WGS sequence"/>
</dbReference>
<dbReference type="Gene3D" id="2.170.190.11">
    <property type="entry name" value="Molybdopterin biosynthesis moea protein, domain 3"/>
    <property type="match status" value="1"/>
</dbReference>
<proteinExistence type="predicted"/>
<dbReference type="InterPro" id="IPR005110">
    <property type="entry name" value="MoeA_linker/N"/>
</dbReference>
<dbReference type="Gene3D" id="3.40.980.10">
    <property type="entry name" value="MoaB/Mog-like domain"/>
    <property type="match status" value="1"/>
</dbReference>
<dbReference type="NCBIfam" id="NF045515">
    <property type="entry name" value="Glp_gephyrin"/>
    <property type="match status" value="1"/>
</dbReference>
<dbReference type="CDD" id="cd00887">
    <property type="entry name" value="MoeA"/>
    <property type="match status" value="1"/>
</dbReference>
<dbReference type="SMART" id="SM00852">
    <property type="entry name" value="MoCF_biosynth"/>
    <property type="match status" value="1"/>
</dbReference>
<dbReference type="GO" id="GO:0006777">
    <property type="term" value="P:Mo-molybdopterin cofactor biosynthetic process"/>
    <property type="evidence" value="ECO:0007669"/>
    <property type="project" value="UniProtKB-KW"/>
</dbReference>
<dbReference type="Pfam" id="PF03454">
    <property type="entry name" value="MoeA_C"/>
    <property type="match status" value="1"/>
</dbReference>
<dbReference type="EMBL" id="NBVN01000002">
    <property type="protein sequence ID" value="PUA33199.1"/>
    <property type="molecule type" value="Genomic_DNA"/>
</dbReference>
<dbReference type="AlphaFoldDB" id="A0A2R7Y7A7"/>
<dbReference type="SUPFAM" id="SSF63867">
    <property type="entry name" value="MoeA C-terminal domain-like"/>
    <property type="match status" value="1"/>
</dbReference>
<dbReference type="Pfam" id="PF00994">
    <property type="entry name" value="MoCF_biosynth"/>
    <property type="match status" value="1"/>
</dbReference>
<gene>
    <name evidence="4" type="ORF">B7O98_01830</name>
</gene>
<dbReference type="Gene3D" id="2.40.340.10">
    <property type="entry name" value="MoeA, C-terminal, domain IV"/>
    <property type="match status" value="1"/>
</dbReference>
<dbReference type="Pfam" id="PF03453">
    <property type="entry name" value="MoeA_N"/>
    <property type="match status" value="1"/>
</dbReference>
<dbReference type="NCBIfam" id="TIGR00177">
    <property type="entry name" value="molyb_syn"/>
    <property type="match status" value="1"/>
</dbReference>
<reference evidence="4 5" key="1">
    <citation type="journal article" date="2018" name="Syst. Appl. Microbiol.">
        <title>A new symbiotic nanoarchaeote (Candidatus Nanoclepta minutus) and its host (Zestosphaera tikiterensis gen. nov., sp. nov.) from a New Zealand hot spring.</title>
        <authorList>
            <person name="St John E."/>
            <person name="Liu Y."/>
            <person name="Podar M."/>
            <person name="Stott M.B."/>
            <person name="Meneghin J."/>
            <person name="Chen Z."/>
            <person name="Lagutin K."/>
            <person name="Mitchell K."/>
            <person name="Reysenbach A.L."/>
        </authorList>
    </citation>
    <scope>NUCLEOTIDE SEQUENCE [LARGE SCALE GENOMIC DNA]</scope>
    <source>
        <strain evidence="4">NZ3</strain>
    </source>
</reference>
<dbReference type="UniPathway" id="UPA00344"/>
<sequence length="432" mass="47335">MRKKHVGFLKLENVDKAREKLLQRAKLNLRVEIVHLNNALGRVVAEDIYALRDYPPEDRAAVDGVAVRSEDVVGASQSNPIRLEIVGVVEAGDVISGKSLSIDVNQAAIVYTGAQLPQNSDAVIPFEEALIEGNYVYVFKQVEKFKNVSRKGEDFREGELLISKGTLIRPWHIAALVESGYKEVKVFEKPKVCVINVGDELYEFADEASNKSGIPNSTGPLITAYVSELGCEPVYLGIVPDDEVAIKDIVEKALRKCDVVVVTGGTSVGGKDLVPDVLSKFNGAELIFHGVNLRPGRTAGAFLIDGKPVLMLSGLPVAAFVGLENFLKPLIENRLNMRKLPESVIEGKLTRRLANVVGFKSYFRVVVYEDNGQVYITPLRLTGSGILSTLLKGNAVLVIDENVEGYEEGSYVKVKLLNPIYEGRPEFLQNSL</sequence>
<dbReference type="SUPFAM" id="SSF63882">
    <property type="entry name" value="MoeA N-terminal region -like"/>
    <property type="match status" value="1"/>
</dbReference>
<evidence type="ECO:0000313" key="4">
    <source>
        <dbReference type="EMBL" id="PUA33199.1"/>
    </source>
</evidence>
<evidence type="ECO:0000313" key="5">
    <source>
        <dbReference type="Proteomes" id="UP000244093"/>
    </source>
</evidence>
<dbReference type="PANTHER" id="PTHR10192:SF19">
    <property type="entry name" value="MOLYBDOPTERIN BIOSYNTHESIS PROTEIN MJ0666-RELATED"/>
    <property type="match status" value="1"/>
</dbReference>
<dbReference type="InterPro" id="IPR005111">
    <property type="entry name" value="MoeA_C_domain_IV"/>
</dbReference>